<sequence length="166" mass="19468">MGMRWLPKAVYECPADWLRVPRQRNPWRTGRTSHETAQVSDRYPCPCCGHRVLDAMPGSYEICPVCFWEDDGVQFRWPTMDGGANKVSLIEAQLNYQDFGACDQHGRQYVRPPAADEPLDPAWRPIDPTRDSFEDWDADERTPWPDDRSVLCWWLPTFWRRDHPTS</sequence>
<keyword evidence="4" id="KW-1185">Reference proteome</keyword>
<dbReference type="Proteomes" id="UP001501867">
    <property type="component" value="Unassembled WGS sequence"/>
</dbReference>
<feature type="region of interest" description="Disordered" evidence="1">
    <location>
        <begin position="113"/>
        <end position="138"/>
    </location>
</feature>
<evidence type="ECO:0000313" key="4">
    <source>
        <dbReference type="Proteomes" id="UP001501867"/>
    </source>
</evidence>
<feature type="compositionally biased region" description="Basic and acidic residues" evidence="1">
    <location>
        <begin position="127"/>
        <end position="138"/>
    </location>
</feature>
<evidence type="ECO:0000313" key="3">
    <source>
        <dbReference type="EMBL" id="GAA0307080.1"/>
    </source>
</evidence>
<evidence type="ECO:0000259" key="2">
    <source>
        <dbReference type="Pfam" id="PF14206"/>
    </source>
</evidence>
<protein>
    <recommendedName>
        <fullName evidence="2">Cysteine-rich CPCC domain-containing protein</fullName>
    </recommendedName>
</protein>
<name>A0ABP3FAN4_9ACTN</name>
<dbReference type="Pfam" id="PF14206">
    <property type="entry name" value="Cys_rich_CPCC"/>
    <property type="match status" value="1"/>
</dbReference>
<dbReference type="InterPro" id="IPR025983">
    <property type="entry name" value="Cys_rich_CPCC"/>
</dbReference>
<organism evidence="3 4">
    <name type="scientific">Streptomyces polychromogenes</name>
    <dbReference type="NCBI Taxonomy" id="67342"/>
    <lineage>
        <taxon>Bacteria</taxon>
        <taxon>Bacillati</taxon>
        <taxon>Actinomycetota</taxon>
        <taxon>Actinomycetes</taxon>
        <taxon>Kitasatosporales</taxon>
        <taxon>Streptomycetaceae</taxon>
        <taxon>Streptomyces</taxon>
    </lineage>
</organism>
<feature type="domain" description="Cysteine-rich CPCC" evidence="2">
    <location>
        <begin position="43"/>
        <end position="117"/>
    </location>
</feature>
<comment type="caution">
    <text evidence="3">The sequence shown here is derived from an EMBL/GenBank/DDBJ whole genome shotgun (WGS) entry which is preliminary data.</text>
</comment>
<dbReference type="EMBL" id="BAAABV010000023">
    <property type="protein sequence ID" value="GAA0307080.1"/>
    <property type="molecule type" value="Genomic_DNA"/>
</dbReference>
<reference evidence="4" key="1">
    <citation type="journal article" date="2019" name="Int. J. Syst. Evol. Microbiol.">
        <title>The Global Catalogue of Microorganisms (GCM) 10K type strain sequencing project: providing services to taxonomists for standard genome sequencing and annotation.</title>
        <authorList>
            <consortium name="The Broad Institute Genomics Platform"/>
            <consortium name="The Broad Institute Genome Sequencing Center for Infectious Disease"/>
            <person name="Wu L."/>
            <person name="Ma J."/>
        </authorList>
    </citation>
    <scope>NUCLEOTIDE SEQUENCE [LARGE SCALE GENOMIC DNA]</scope>
    <source>
        <strain evidence="4">JCM 4505</strain>
    </source>
</reference>
<proteinExistence type="predicted"/>
<gene>
    <name evidence="3" type="ORF">GCM10010302_52260</name>
</gene>
<evidence type="ECO:0000256" key="1">
    <source>
        <dbReference type="SAM" id="MobiDB-lite"/>
    </source>
</evidence>
<accession>A0ABP3FAN4</accession>